<keyword evidence="3" id="KW-1185">Reference proteome</keyword>
<feature type="region of interest" description="Disordered" evidence="1">
    <location>
        <begin position="1"/>
        <end position="96"/>
    </location>
</feature>
<evidence type="ECO:0000313" key="2">
    <source>
        <dbReference type="EMBL" id="ESL04790.1"/>
    </source>
</evidence>
<protein>
    <submittedName>
        <fullName evidence="2">Uncharacterized protein</fullName>
    </submittedName>
</protein>
<comment type="caution">
    <text evidence="2">The sequence shown here is derived from an EMBL/GenBank/DDBJ whole genome shotgun (WGS) entry which is preliminary data.</text>
</comment>
<evidence type="ECO:0000313" key="3">
    <source>
        <dbReference type="Proteomes" id="UP000031737"/>
    </source>
</evidence>
<dbReference type="Proteomes" id="UP000031737">
    <property type="component" value="Unassembled WGS sequence"/>
</dbReference>
<reference evidence="2 3" key="1">
    <citation type="submission" date="2013-07" db="EMBL/GenBank/DDBJ databases">
        <authorList>
            <person name="Stoco P.H."/>
            <person name="Wagner G."/>
            <person name="Gerber A."/>
            <person name="Zaha A."/>
            <person name="Thompson C."/>
            <person name="Bartholomeu D.C."/>
            <person name="Luckemeyer D.D."/>
            <person name="Bahia D."/>
            <person name="Loreto E."/>
            <person name="Prestes E.B."/>
            <person name="Lima F.M."/>
            <person name="Rodrigues-Luiz G."/>
            <person name="Vallejo G.A."/>
            <person name="Filho J.F."/>
            <person name="Monteiro K.M."/>
            <person name="Tyler K.M."/>
            <person name="de Almeida L.G."/>
            <person name="Ortiz M.F."/>
            <person name="Siervo M.A."/>
            <person name="de Moraes M.H."/>
            <person name="Cunha O.L."/>
            <person name="Mendonca-Neto R."/>
            <person name="Silva R."/>
            <person name="Teixeira S.M."/>
            <person name="Murta S.M."/>
            <person name="Sincero T.C."/>
            <person name="Mendes T.A."/>
            <person name="Urmenyi T.P."/>
            <person name="Silva V.G."/>
            <person name="da Rocha W.D."/>
            <person name="Andersson B."/>
            <person name="Romanha A.J."/>
            <person name="Steindel M."/>
            <person name="de Vasconcelos A.T."/>
            <person name="Grisard E.C."/>
        </authorList>
    </citation>
    <scope>NUCLEOTIDE SEQUENCE [LARGE SCALE GENOMIC DNA]</scope>
    <source>
        <strain evidence="2 3">SC58</strain>
    </source>
</reference>
<dbReference type="VEuPathDB" id="TriTrypDB:TRSC58_07689"/>
<organism evidence="2 3">
    <name type="scientific">Trypanosoma rangeli SC58</name>
    <dbReference type="NCBI Taxonomy" id="429131"/>
    <lineage>
        <taxon>Eukaryota</taxon>
        <taxon>Discoba</taxon>
        <taxon>Euglenozoa</taxon>
        <taxon>Kinetoplastea</taxon>
        <taxon>Metakinetoplastina</taxon>
        <taxon>Trypanosomatida</taxon>
        <taxon>Trypanosomatidae</taxon>
        <taxon>Trypanosoma</taxon>
        <taxon>Herpetosoma</taxon>
    </lineage>
</organism>
<feature type="compositionally biased region" description="Low complexity" evidence="1">
    <location>
        <begin position="39"/>
        <end position="53"/>
    </location>
</feature>
<dbReference type="AlphaFoldDB" id="A0A061ISE0"/>
<feature type="compositionally biased region" description="Polar residues" evidence="1">
    <location>
        <begin position="54"/>
        <end position="69"/>
    </location>
</feature>
<name>A0A061ISE0_TRYRA</name>
<feature type="compositionally biased region" description="Basic and acidic residues" evidence="1">
    <location>
        <begin position="70"/>
        <end position="83"/>
    </location>
</feature>
<sequence>MEQHWRRGAQLHAQHGPVAFVTATTEEEEGEGAKTRPSAATATTKTQKIRTTQPSIQIQEATNNAVAQSERTETPHIQRDWQKKKNSKKKIKQNKK</sequence>
<proteinExistence type="predicted"/>
<accession>A0A061ISE0</accession>
<dbReference type="EMBL" id="AUPL01008736">
    <property type="protein sequence ID" value="ESL04790.1"/>
    <property type="molecule type" value="Genomic_DNA"/>
</dbReference>
<feature type="compositionally biased region" description="Basic residues" evidence="1">
    <location>
        <begin position="84"/>
        <end position="96"/>
    </location>
</feature>
<gene>
    <name evidence="2" type="ORF">TRSC58_07689</name>
</gene>
<evidence type="ECO:0000256" key="1">
    <source>
        <dbReference type="SAM" id="MobiDB-lite"/>
    </source>
</evidence>